<proteinExistence type="predicted"/>
<dbReference type="SUPFAM" id="SSF56399">
    <property type="entry name" value="ADP-ribosylation"/>
    <property type="match status" value="1"/>
</dbReference>
<accession>A0A5E6WNH9</accession>
<dbReference type="AlphaFoldDB" id="A0A5E6WNH9"/>
<dbReference type="EMBL" id="CABVHF010000030">
    <property type="protein sequence ID" value="VVN30235.1"/>
    <property type="molecule type" value="Genomic_DNA"/>
</dbReference>
<keyword evidence="1" id="KW-0472">Membrane</keyword>
<organism evidence="3 4">
    <name type="scientific">Pseudomonas fluorescens</name>
    <dbReference type="NCBI Taxonomy" id="294"/>
    <lineage>
        <taxon>Bacteria</taxon>
        <taxon>Pseudomonadati</taxon>
        <taxon>Pseudomonadota</taxon>
        <taxon>Gammaproteobacteria</taxon>
        <taxon>Pseudomonadales</taxon>
        <taxon>Pseudomonadaceae</taxon>
        <taxon>Pseudomonas</taxon>
    </lineage>
</organism>
<feature type="transmembrane region" description="Helical" evidence="1">
    <location>
        <begin position="358"/>
        <end position="379"/>
    </location>
</feature>
<evidence type="ECO:0000313" key="3">
    <source>
        <dbReference type="EMBL" id="VVN30235.1"/>
    </source>
</evidence>
<name>A0A5E6WNH9_PSEFL</name>
<reference evidence="3 4" key="1">
    <citation type="submission" date="2019-09" db="EMBL/GenBank/DDBJ databases">
        <authorList>
            <person name="Chandra G."/>
            <person name="Truman W A."/>
        </authorList>
    </citation>
    <scope>NUCLEOTIDE SEQUENCE [LARGE SCALE GENOMIC DNA]</scope>
    <source>
        <strain evidence="3">PS631</strain>
    </source>
</reference>
<dbReference type="RefSeq" id="WP_150571525.1">
    <property type="nucleotide sequence ID" value="NZ_CABVHF010000030.1"/>
</dbReference>
<protein>
    <recommendedName>
        <fullName evidence="2">Dermonecrotic toxin N-terminal domain-containing protein</fullName>
    </recommendedName>
</protein>
<keyword evidence="1" id="KW-1133">Transmembrane helix</keyword>
<evidence type="ECO:0000313" key="4">
    <source>
        <dbReference type="Proteomes" id="UP000399692"/>
    </source>
</evidence>
<feature type="transmembrane region" description="Helical" evidence="1">
    <location>
        <begin position="391"/>
        <end position="411"/>
    </location>
</feature>
<dbReference type="Proteomes" id="UP000399692">
    <property type="component" value="Unassembled WGS sequence"/>
</dbReference>
<dbReference type="Gene3D" id="3.90.176.10">
    <property type="entry name" value="Toxin ADP-ribosyltransferase, Chain A, domain 1"/>
    <property type="match status" value="1"/>
</dbReference>
<dbReference type="OrthoDB" id="5653126at2"/>
<evidence type="ECO:0000256" key="1">
    <source>
        <dbReference type="SAM" id="Phobius"/>
    </source>
</evidence>
<sequence length="717" mass="79765">MIHPDDMPLADIARRYLGQFPDLHGLARQAAGHVLRRQLGHWLDPDQVFWHEFDSASSSPRTYTGFCHGGPPRRSMSLTELMIQRFSPAQQANIDQLSVYGGFYRVDASHTVFDERNELRLAAQSVLEQCWAMDFAATYRKRLAQFRAERGEDFCLLARSRFLAVLGQAALSNDERHEILAASLVRSQLPATRKALRLSYGDNHLSGWARLSLGGVAARTLLLRTLPSGKRCLYLAGEHADMVLLNDEQALEAWLVEQAATAQGQERLMSDFVGSDLLSQSLRPRLQKYLELLAQPDHTLLISSQPLRGDVFVRLRDQALVTLASDADERLTTNAQLRRQRWLSGLQTAALILAPMSIAGWPVALTALGIGVGCLALHLDQAINGKREWRAAAWWAVLLDILFILLDSALMRSTELFAPGRLPPPRTLQAPLAIADDSWEEFMQPAADALLLRSDQALARQQTALARVPWADAGQVDERGWYLDAFSEPYAVYRDELGYGAPAIAEYSHAPQRYNNLWRGLPLDDRLAVCIDRSHALAEALEQIGQYSPVTLYRAASGMRSTGTAAFRSGQVTVGDVLVSTEFTSFTENPYVLWEVFNSPEVQISGRPAFDDGAVVYVLEPGEHVRATPVAAFSSRPDEAESLMLPGRYVEVTRITAVDNARYRFIEVRLRALAQPLQGGLVHDLRSGEVFDREVLAQRLGAGGDDSLMRRFFPLPT</sequence>
<dbReference type="InterPro" id="IPR046673">
    <property type="entry name" value="ToxA_N"/>
</dbReference>
<keyword evidence="1" id="KW-0812">Transmembrane</keyword>
<feature type="domain" description="Dermonecrotic toxin N-terminal" evidence="2">
    <location>
        <begin position="18"/>
        <end position="272"/>
    </location>
</feature>
<evidence type="ECO:0000259" key="2">
    <source>
        <dbReference type="Pfam" id="PF20178"/>
    </source>
</evidence>
<dbReference type="Pfam" id="PF20178">
    <property type="entry name" value="ToxA_N"/>
    <property type="match status" value="1"/>
</dbReference>
<gene>
    <name evidence="3" type="ORF">PS631_04857</name>
</gene>